<dbReference type="InterPro" id="IPR032345">
    <property type="entry name" value="PnbB"/>
</dbReference>
<organism evidence="1 2">
    <name type="scientific">Zasmidium cellare</name>
    <name type="common">Wine cellar mold</name>
    <name type="synonym">Racodium cellare</name>
    <dbReference type="NCBI Taxonomy" id="395010"/>
    <lineage>
        <taxon>Eukaryota</taxon>
        <taxon>Fungi</taxon>
        <taxon>Dikarya</taxon>
        <taxon>Ascomycota</taxon>
        <taxon>Pezizomycotina</taxon>
        <taxon>Dothideomycetes</taxon>
        <taxon>Dothideomycetidae</taxon>
        <taxon>Mycosphaerellales</taxon>
        <taxon>Mycosphaerellaceae</taxon>
        <taxon>Zasmidium</taxon>
    </lineage>
</organism>
<reference evidence="1 2" key="1">
    <citation type="journal article" date="2023" name="G3 (Bethesda)">
        <title>A chromosome-level genome assembly of Zasmidium syzygii isolated from banana leaves.</title>
        <authorList>
            <person name="van Westerhoven A.C."/>
            <person name="Mehrabi R."/>
            <person name="Talebi R."/>
            <person name="Steentjes M.B.F."/>
            <person name="Corcolon B."/>
            <person name="Chong P.A."/>
            <person name="Kema G.H.J."/>
            <person name="Seidl M.F."/>
        </authorList>
    </citation>
    <scope>NUCLEOTIDE SEQUENCE [LARGE SCALE GENOMIC DNA]</scope>
    <source>
        <strain evidence="1 2">P124</strain>
    </source>
</reference>
<dbReference type="Pfam" id="PF16155">
    <property type="entry name" value="PnbB"/>
    <property type="match status" value="1"/>
</dbReference>
<comment type="caution">
    <text evidence="1">The sequence shown here is derived from an EMBL/GenBank/DDBJ whole genome shotgun (WGS) entry which is preliminary data.</text>
</comment>
<dbReference type="EMBL" id="JAXOVC010000007">
    <property type="protein sequence ID" value="KAK4499697.1"/>
    <property type="molecule type" value="Genomic_DNA"/>
</dbReference>
<protein>
    <recommendedName>
        <fullName evidence="3">p-hydroxylaminobenzoate lyase</fullName>
    </recommendedName>
</protein>
<gene>
    <name evidence="1" type="ORF">PRZ48_010215</name>
</gene>
<dbReference type="Proteomes" id="UP001305779">
    <property type="component" value="Unassembled WGS sequence"/>
</dbReference>
<evidence type="ECO:0000313" key="1">
    <source>
        <dbReference type="EMBL" id="KAK4499697.1"/>
    </source>
</evidence>
<keyword evidence="2" id="KW-1185">Reference proteome</keyword>
<proteinExistence type="predicted"/>
<evidence type="ECO:0008006" key="3">
    <source>
        <dbReference type="Google" id="ProtNLM"/>
    </source>
</evidence>
<accession>A0ABR0EDY0</accession>
<evidence type="ECO:0000313" key="2">
    <source>
        <dbReference type="Proteomes" id="UP001305779"/>
    </source>
</evidence>
<name>A0ABR0EDY0_ZASCE</name>
<sequence length="197" mass="21676">MTPNTSDVKPLTPQDPIDIDVYPTAPRLVAAAQAFLTEIQNLHSLEEYLNDNHGPGTSYFEAFSVLVKQGFAADWVAMHELDGPRFRGRKIMDPCEKMLYFSLTAVYFSSVPTIAPKDSHHKHPYREINCVIPMDEGFELEGLPVGEKWQGAGWTSLAAGTHHIPRARGGRGLVLFFLPGGRMVLGGDEGEGQPEGI</sequence>